<evidence type="ECO:0000313" key="1">
    <source>
        <dbReference type="EMBL" id="CAK5040209.1"/>
    </source>
</evidence>
<protein>
    <submittedName>
        <fullName evidence="1">Uncharacterized protein</fullName>
    </submittedName>
</protein>
<accession>A0ACB0YBU8</accession>
<name>A0ACB0YBU8_MELEN</name>
<reference evidence="1" key="1">
    <citation type="submission" date="2023-11" db="EMBL/GenBank/DDBJ databases">
        <authorList>
            <person name="Poullet M."/>
        </authorList>
    </citation>
    <scope>NUCLEOTIDE SEQUENCE</scope>
    <source>
        <strain evidence="1">E1834</strain>
    </source>
</reference>
<proteinExistence type="predicted"/>
<keyword evidence="2" id="KW-1185">Reference proteome</keyword>
<sequence length="366" mass="41596">MSRRNENLTGNDQRKAYLLKVASHILSLNLTEERLPNVTALNNFCLSDVPLLAISRLDQGSIKIKFCIKFKNLQKGHVDLSNEDGLRKISSYQFYKIAHKNFVFKKINSHQTAQLRAVFYKIKNTPLSLEDYKNNVCVISIHKNASETLLGTLKQVFSKVLISQATESGQEARLNNLVGELEESLINSTGNTNLGGREETGGGVVSSLRSEIELWRLRSKRGSDQAQNYYDALEPLAEHLEILEGNDLDLDELYTAIEAAEQSVDALWNLAVDEPYPQQRMKQLLNCIGQLICASIVRRISKEEYFRSSELSKTALSLTQQWIDAVELLTAKSWPQNGLHPWEGSPHQMEQFERFHKRIDEAIKIH</sequence>
<gene>
    <name evidence="1" type="ORF">MENTE1834_LOCUS10168</name>
</gene>
<dbReference type="Proteomes" id="UP001497535">
    <property type="component" value="Unassembled WGS sequence"/>
</dbReference>
<organism evidence="1 2">
    <name type="scientific">Meloidogyne enterolobii</name>
    <name type="common">Root-knot nematode worm</name>
    <name type="synonym">Meloidogyne mayaguensis</name>
    <dbReference type="NCBI Taxonomy" id="390850"/>
    <lineage>
        <taxon>Eukaryota</taxon>
        <taxon>Metazoa</taxon>
        <taxon>Ecdysozoa</taxon>
        <taxon>Nematoda</taxon>
        <taxon>Chromadorea</taxon>
        <taxon>Rhabditida</taxon>
        <taxon>Tylenchina</taxon>
        <taxon>Tylenchomorpha</taxon>
        <taxon>Tylenchoidea</taxon>
        <taxon>Meloidogynidae</taxon>
        <taxon>Meloidogyninae</taxon>
        <taxon>Meloidogyne</taxon>
    </lineage>
</organism>
<comment type="caution">
    <text evidence="1">The sequence shown here is derived from an EMBL/GenBank/DDBJ whole genome shotgun (WGS) entry which is preliminary data.</text>
</comment>
<evidence type="ECO:0000313" key="2">
    <source>
        <dbReference type="Proteomes" id="UP001497535"/>
    </source>
</evidence>
<dbReference type="EMBL" id="CAVMJV010000009">
    <property type="protein sequence ID" value="CAK5040209.1"/>
    <property type="molecule type" value="Genomic_DNA"/>
</dbReference>